<evidence type="ECO:0000313" key="1">
    <source>
        <dbReference type="EMBL" id="OTF78246.1"/>
    </source>
</evidence>
<keyword evidence="2" id="KW-1185">Reference proteome</keyword>
<reference evidence="1 2" key="1">
    <citation type="submission" date="2017-03" db="EMBL/GenBank/DDBJ databases">
        <title>Genome Survey of Euroglyphus maynei.</title>
        <authorList>
            <person name="Arlian L.G."/>
            <person name="Morgan M.S."/>
            <person name="Rider S.D."/>
        </authorList>
    </citation>
    <scope>NUCLEOTIDE SEQUENCE [LARGE SCALE GENOMIC DNA]</scope>
    <source>
        <strain evidence="1">Arlian Lab</strain>
        <tissue evidence="1">Whole body</tissue>
    </source>
</reference>
<dbReference type="EMBL" id="MUJZ01028801">
    <property type="protein sequence ID" value="OTF78246.1"/>
    <property type="molecule type" value="Genomic_DNA"/>
</dbReference>
<dbReference type="InterPro" id="IPR037069">
    <property type="entry name" value="AcylCoA_DH/ox_N_sf"/>
</dbReference>
<evidence type="ECO:0000313" key="2">
    <source>
        <dbReference type="Proteomes" id="UP000194236"/>
    </source>
</evidence>
<protein>
    <submittedName>
        <fullName evidence="1">Uncharacterized protein</fullName>
    </submittedName>
</protein>
<proteinExistence type="predicted"/>
<dbReference type="AlphaFoldDB" id="A0A1Y3BF73"/>
<dbReference type="OrthoDB" id="10262177at2759"/>
<dbReference type="Gene3D" id="1.10.540.10">
    <property type="entry name" value="Acyl-CoA dehydrogenase/oxidase, N-terminal domain"/>
    <property type="match status" value="1"/>
</dbReference>
<dbReference type="GO" id="GO:0016627">
    <property type="term" value="F:oxidoreductase activity, acting on the CH-CH group of donors"/>
    <property type="evidence" value="ECO:0007669"/>
    <property type="project" value="InterPro"/>
</dbReference>
<accession>A0A1Y3BF73</accession>
<dbReference type="Proteomes" id="UP000194236">
    <property type="component" value="Unassembled WGS sequence"/>
</dbReference>
<sequence>MFPFIRSVCFKNPNVFNQLCKKSVQICTQRTLASSHLPLTMFSEEELAFKELAQKISKEKIEPLVRKMDDENKLDPEVIKLLFENGVCIC</sequence>
<dbReference type="GO" id="GO:0050660">
    <property type="term" value="F:flavin adenine dinucleotide binding"/>
    <property type="evidence" value="ECO:0007669"/>
    <property type="project" value="InterPro"/>
</dbReference>
<name>A0A1Y3BF73_EURMA</name>
<gene>
    <name evidence="1" type="ORF">BLA29_012871</name>
</gene>
<organism evidence="1 2">
    <name type="scientific">Euroglyphus maynei</name>
    <name type="common">Mayne's house dust mite</name>
    <dbReference type="NCBI Taxonomy" id="6958"/>
    <lineage>
        <taxon>Eukaryota</taxon>
        <taxon>Metazoa</taxon>
        <taxon>Ecdysozoa</taxon>
        <taxon>Arthropoda</taxon>
        <taxon>Chelicerata</taxon>
        <taxon>Arachnida</taxon>
        <taxon>Acari</taxon>
        <taxon>Acariformes</taxon>
        <taxon>Sarcoptiformes</taxon>
        <taxon>Astigmata</taxon>
        <taxon>Psoroptidia</taxon>
        <taxon>Analgoidea</taxon>
        <taxon>Pyroglyphidae</taxon>
        <taxon>Pyroglyphinae</taxon>
        <taxon>Euroglyphus</taxon>
    </lineage>
</organism>
<comment type="caution">
    <text evidence="1">The sequence shown here is derived from an EMBL/GenBank/DDBJ whole genome shotgun (WGS) entry which is preliminary data.</text>
</comment>